<keyword evidence="3 6" id="KW-1133">Transmembrane helix</keyword>
<feature type="transmembrane region" description="Helical" evidence="6">
    <location>
        <begin position="44"/>
        <end position="66"/>
    </location>
</feature>
<feature type="transmembrane region" description="Helical" evidence="6">
    <location>
        <begin position="360"/>
        <end position="379"/>
    </location>
</feature>
<feature type="region of interest" description="Disordered" evidence="5">
    <location>
        <begin position="162"/>
        <end position="184"/>
    </location>
</feature>
<keyword evidence="4 6" id="KW-0472">Membrane</keyword>
<evidence type="ECO:0000256" key="6">
    <source>
        <dbReference type="SAM" id="Phobius"/>
    </source>
</evidence>
<feature type="transmembrane region" description="Helical" evidence="6">
    <location>
        <begin position="86"/>
        <end position="109"/>
    </location>
</feature>
<dbReference type="InterPro" id="IPR003689">
    <property type="entry name" value="ZIP"/>
</dbReference>
<dbReference type="Proteomes" id="UP001374579">
    <property type="component" value="Unassembled WGS sequence"/>
</dbReference>
<comment type="caution">
    <text evidence="7">The sequence shown here is derived from an EMBL/GenBank/DDBJ whole genome shotgun (WGS) entry which is preliminary data.</text>
</comment>
<evidence type="ECO:0000256" key="5">
    <source>
        <dbReference type="SAM" id="MobiDB-lite"/>
    </source>
</evidence>
<feature type="compositionally biased region" description="Polar residues" evidence="5">
    <location>
        <begin position="229"/>
        <end position="242"/>
    </location>
</feature>
<evidence type="ECO:0000256" key="2">
    <source>
        <dbReference type="ARBA" id="ARBA00022692"/>
    </source>
</evidence>
<dbReference type="GO" id="GO:0005886">
    <property type="term" value="C:plasma membrane"/>
    <property type="evidence" value="ECO:0007669"/>
    <property type="project" value="TreeGrafter"/>
</dbReference>
<evidence type="ECO:0000256" key="4">
    <source>
        <dbReference type="ARBA" id="ARBA00023136"/>
    </source>
</evidence>
<protein>
    <submittedName>
        <fullName evidence="7">Uncharacterized protein</fullName>
    </submittedName>
</protein>
<dbReference type="Pfam" id="PF02535">
    <property type="entry name" value="Zip"/>
    <property type="match status" value="1"/>
</dbReference>
<feature type="transmembrane region" description="Helical" evidence="6">
    <location>
        <begin position="391"/>
        <end position="411"/>
    </location>
</feature>
<reference evidence="7 8" key="1">
    <citation type="submission" date="2024-02" db="EMBL/GenBank/DDBJ databases">
        <title>Chromosome-scale genome assembly of the rough periwinkle Littorina saxatilis.</title>
        <authorList>
            <person name="De Jode A."/>
            <person name="Faria R."/>
            <person name="Formenti G."/>
            <person name="Sims Y."/>
            <person name="Smith T.P."/>
            <person name="Tracey A."/>
            <person name="Wood J.M.D."/>
            <person name="Zagrodzka Z.B."/>
            <person name="Johannesson K."/>
            <person name="Butlin R.K."/>
            <person name="Leder E.H."/>
        </authorList>
    </citation>
    <scope>NUCLEOTIDE SEQUENCE [LARGE SCALE GENOMIC DNA]</scope>
    <source>
        <strain evidence="7">Snail1</strain>
        <tissue evidence="7">Muscle</tissue>
    </source>
</reference>
<feature type="transmembrane region" description="Helical" evidence="6">
    <location>
        <begin position="267"/>
        <end position="288"/>
    </location>
</feature>
<dbReference type="EMBL" id="JBAMIC010004070">
    <property type="protein sequence ID" value="KAK7087440.1"/>
    <property type="molecule type" value="Genomic_DNA"/>
</dbReference>
<keyword evidence="8" id="KW-1185">Reference proteome</keyword>
<feature type="transmembrane region" description="Helical" evidence="6">
    <location>
        <begin position="12"/>
        <end position="32"/>
    </location>
</feature>
<feature type="transmembrane region" description="Helical" evidence="6">
    <location>
        <begin position="294"/>
        <end position="316"/>
    </location>
</feature>
<evidence type="ECO:0000313" key="7">
    <source>
        <dbReference type="EMBL" id="KAK7087440.1"/>
    </source>
</evidence>
<dbReference type="PANTHER" id="PTHR11040:SF140">
    <property type="entry name" value="ZRT (ZRT), IRT- (IRT-) LIKE PROTEIN TRANSPORTER"/>
    <property type="match status" value="1"/>
</dbReference>
<evidence type="ECO:0000256" key="1">
    <source>
        <dbReference type="ARBA" id="ARBA00004141"/>
    </source>
</evidence>
<accession>A0AAN9FXT0</accession>
<dbReference type="GO" id="GO:0005385">
    <property type="term" value="F:zinc ion transmembrane transporter activity"/>
    <property type="evidence" value="ECO:0007669"/>
    <property type="project" value="TreeGrafter"/>
</dbReference>
<proteinExistence type="predicted"/>
<feature type="region of interest" description="Disordered" evidence="5">
    <location>
        <begin position="229"/>
        <end position="257"/>
    </location>
</feature>
<name>A0AAN9FXT0_9CAEN</name>
<keyword evidence="2 6" id="KW-0812">Transmembrane</keyword>
<sequence>MDPRSEKGIVLVIFFLITIIPGMLPILLFTRCRSKVNSTRGQTVLSLLNCFAGGVFLATCLLNLLVEGFEQYQDFKEVASFHNDYPFFHLAIAVGFFFVALVERVAVFLSRKTPVMWKMHPGVGKGGRMDHFGHSREIVRSGDSGHAGNILSSDYLQNSGEGVKSGDFTHSGHSGQVVGISGNHDKVNSFGHSHRVAPDTGVELTAARTTDLIVGNSLTTVSVISGTEAQIPSNTTASSPQEQGEEKRKNTGDESEDRFSAQSGLRALVMLLALSFHTIFDGLAVGLQDTDADIWTTAAAISIHKIIVAVSLGLELATALASRPLKAFLLLFVFALMAPLGLAIGMGVTSGHVNERAHLLAGSLLQAVATGSFLYVTFFEVLAEELGCASSVLKIVVTAAGFGAMALAKIWDTD</sequence>
<comment type="subcellular location">
    <subcellularLocation>
        <location evidence="1">Membrane</location>
        <topology evidence="1">Multi-pass membrane protein</topology>
    </subcellularLocation>
</comment>
<evidence type="ECO:0000256" key="3">
    <source>
        <dbReference type="ARBA" id="ARBA00022989"/>
    </source>
</evidence>
<dbReference type="PANTHER" id="PTHR11040">
    <property type="entry name" value="ZINC/IRON TRANSPORTER"/>
    <property type="match status" value="1"/>
</dbReference>
<evidence type="ECO:0000313" key="8">
    <source>
        <dbReference type="Proteomes" id="UP001374579"/>
    </source>
</evidence>
<organism evidence="7 8">
    <name type="scientific">Littorina saxatilis</name>
    <dbReference type="NCBI Taxonomy" id="31220"/>
    <lineage>
        <taxon>Eukaryota</taxon>
        <taxon>Metazoa</taxon>
        <taxon>Spiralia</taxon>
        <taxon>Lophotrochozoa</taxon>
        <taxon>Mollusca</taxon>
        <taxon>Gastropoda</taxon>
        <taxon>Caenogastropoda</taxon>
        <taxon>Littorinimorpha</taxon>
        <taxon>Littorinoidea</taxon>
        <taxon>Littorinidae</taxon>
        <taxon>Littorina</taxon>
    </lineage>
</organism>
<dbReference type="AlphaFoldDB" id="A0AAN9FXT0"/>
<feature type="transmembrane region" description="Helical" evidence="6">
    <location>
        <begin position="328"/>
        <end position="348"/>
    </location>
</feature>
<gene>
    <name evidence="7" type="ORF">V1264_021491</name>
</gene>